<name>A8AIX8_CITK8</name>
<accession>A8AIX8</accession>
<organism evidence="1 2">
    <name type="scientific">Citrobacter koseri (strain ATCC BAA-895 / CDC 4225-83 / SGSC4696)</name>
    <dbReference type="NCBI Taxonomy" id="290338"/>
    <lineage>
        <taxon>Bacteria</taxon>
        <taxon>Pseudomonadati</taxon>
        <taxon>Pseudomonadota</taxon>
        <taxon>Gammaproteobacteria</taxon>
        <taxon>Enterobacterales</taxon>
        <taxon>Enterobacteriaceae</taxon>
        <taxon>Citrobacter</taxon>
    </lineage>
</organism>
<reference evidence="1 2" key="1">
    <citation type="submission" date="2007-08" db="EMBL/GenBank/DDBJ databases">
        <authorList>
            <consortium name="The Citrobacter koseri Genome Sequencing Project"/>
            <person name="McClelland M."/>
            <person name="Sanderson E.K."/>
            <person name="Porwollik S."/>
            <person name="Spieth J."/>
            <person name="Clifton W.S."/>
            <person name="Latreille P."/>
            <person name="Courtney L."/>
            <person name="Wang C."/>
            <person name="Pepin K."/>
            <person name="Bhonagiri V."/>
            <person name="Nash W."/>
            <person name="Johnson M."/>
            <person name="Thiruvilangam P."/>
            <person name="Wilson R."/>
        </authorList>
    </citation>
    <scope>NUCLEOTIDE SEQUENCE [LARGE SCALE GENOMIC DNA]</scope>
    <source>
        <strain evidence="2">ATCC BAA-895 / CDC 4225-83 / SGSC4696</strain>
    </source>
</reference>
<sequence length="81" mass="8729">MRNFAANAGDSIFNSIVDLFINGVVVRPPGCHIPVPPPLFHTVSVVNMGSKIVQSIAQKQAGISVSEKHQRMKKTGGRFPC</sequence>
<dbReference type="EMBL" id="CP000822">
    <property type="protein sequence ID" value="ABV13442.1"/>
    <property type="molecule type" value="Genomic_DNA"/>
</dbReference>
<protein>
    <submittedName>
        <fullName evidence="1">Uncharacterized protein</fullName>
    </submittedName>
</protein>
<evidence type="ECO:0000313" key="2">
    <source>
        <dbReference type="Proteomes" id="UP000008148"/>
    </source>
</evidence>
<dbReference type="HOGENOM" id="CLU_2567678_0_0_6"/>
<dbReference type="KEGG" id="cko:CKO_02320"/>
<dbReference type="AlphaFoldDB" id="A8AIX8"/>
<proteinExistence type="predicted"/>
<keyword evidence="2" id="KW-1185">Reference proteome</keyword>
<dbReference type="Proteomes" id="UP000008148">
    <property type="component" value="Chromosome"/>
</dbReference>
<evidence type="ECO:0000313" key="1">
    <source>
        <dbReference type="EMBL" id="ABV13442.1"/>
    </source>
</evidence>
<gene>
    <name evidence="1" type="ordered locus">CKO_02320</name>
</gene>